<dbReference type="Proteomes" id="UP000199602">
    <property type="component" value="Unassembled WGS sequence"/>
</dbReference>
<dbReference type="Pfam" id="PF09850">
    <property type="entry name" value="DotU"/>
    <property type="match status" value="1"/>
</dbReference>
<protein>
    <submittedName>
        <fullName evidence="3">Type VI secretion system protein ImpK</fullName>
    </submittedName>
</protein>
<feature type="transmembrane region" description="Helical" evidence="1">
    <location>
        <begin position="191"/>
        <end position="213"/>
    </location>
</feature>
<dbReference type="NCBIfam" id="TIGR03349">
    <property type="entry name" value="IV_VI_DotU"/>
    <property type="match status" value="1"/>
</dbReference>
<keyword evidence="1" id="KW-1133">Transmembrane helix</keyword>
<dbReference type="InterPro" id="IPR017732">
    <property type="entry name" value="T4/T6SS_DotU"/>
</dbReference>
<evidence type="ECO:0000313" key="4">
    <source>
        <dbReference type="Proteomes" id="UP000199602"/>
    </source>
</evidence>
<evidence type="ECO:0000259" key="2">
    <source>
        <dbReference type="Pfam" id="PF09850"/>
    </source>
</evidence>
<organism evidence="3 4">
    <name type="scientific">Desulfonauticus submarinus</name>
    <dbReference type="NCBI Taxonomy" id="206665"/>
    <lineage>
        <taxon>Bacteria</taxon>
        <taxon>Pseudomonadati</taxon>
        <taxon>Thermodesulfobacteriota</taxon>
        <taxon>Desulfovibrionia</taxon>
        <taxon>Desulfovibrionales</taxon>
        <taxon>Desulfonauticaceae</taxon>
        <taxon>Desulfonauticus</taxon>
    </lineage>
</organism>
<reference evidence="3 4" key="1">
    <citation type="submission" date="2016-10" db="EMBL/GenBank/DDBJ databases">
        <authorList>
            <person name="de Groot N.N."/>
        </authorList>
    </citation>
    <scope>NUCLEOTIDE SEQUENCE [LARGE SCALE GENOMIC DNA]</scope>
    <source>
        <strain evidence="3 4">DSM 15269</strain>
    </source>
</reference>
<evidence type="ECO:0000313" key="3">
    <source>
        <dbReference type="EMBL" id="SDN24549.1"/>
    </source>
</evidence>
<dbReference type="STRING" id="206665.SAMN04488516_101161"/>
<sequence>MSSNYRLVDCFMEIFSYTLYFLEQIQQGENIEFEKVREDYNLLLKDSAKMAAKAGFSNVKWKKGIFPVAAFVDEKILCSKWQNKTKWINFQLQRKLFNTTNAGEEFFRTLEQLSSKDKDVREVYSYCLALGFNGKYYSEEDKEKLQEIKADNLLQYFNEDEDMGLPDLLCPEAYPLEIQKRLKPSYFSRKSWVLFVIPLILLISVFVMSKWHLELTFKTLF</sequence>
<evidence type="ECO:0000256" key="1">
    <source>
        <dbReference type="SAM" id="Phobius"/>
    </source>
</evidence>
<dbReference type="OrthoDB" id="345640at2"/>
<accession>A0A1G9ZT05</accession>
<keyword evidence="1" id="KW-0472">Membrane</keyword>
<gene>
    <name evidence="3" type="ORF">SAMN04488516_101161</name>
</gene>
<dbReference type="EMBL" id="FNIN01000001">
    <property type="protein sequence ID" value="SDN24549.1"/>
    <property type="molecule type" value="Genomic_DNA"/>
</dbReference>
<feature type="domain" description="Type IV / VI secretion system DotU" evidence="2">
    <location>
        <begin position="7"/>
        <end position="211"/>
    </location>
</feature>
<keyword evidence="4" id="KW-1185">Reference proteome</keyword>
<name>A0A1G9ZT05_9BACT</name>
<keyword evidence="1" id="KW-0812">Transmembrane</keyword>
<dbReference type="Gene3D" id="1.25.40.590">
    <property type="entry name" value="Type IV / VI secretion system, DotU"/>
    <property type="match status" value="1"/>
</dbReference>
<dbReference type="PANTHER" id="PTHR38033:SF1">
    <property type="entry name" value="DOTU FAMILY TYPE IV_VI SECRETION SYSTEM PROTEIN"/>
    <property type="match status" value="1"/>
</dbReference>
<dbReference type="AlphaFoldDB" id="A0A1G9ZT05"/>
<dbReference type="InterPro" id="IPR038522">
    <property type="entry name" value="T4/T6SS_DotU_sf"/>
</dbReference>
<dbReference type="RefSeq" id="WP_092061895.1">
    <property type="nucleotide sequence ID" value="NZ_FNIN01000001.1"/>
</dbReference>
<proteinExistence type="predicted"/>
<dbReference type="PANTHER" id="PTHR38033">
    <property type="entry name" value="MEMBRANE PROTEIN-RELATED"/>
    <property type="match status" value="1"/>
</dbReference>